<feature type="transmembrane region" description="Helical" evidence="1">
    <location>
        <begin position="12"/>
        <end position="31"/>
    </location>
</feature>
<keyword evidence="1" id="KW-1133">Transmembrane helix</keyword>
<evidence type="ECO:0000256" key="1">
    <source>
        <dbReference type="SAM" id="Phobius"/>
    </source>
</evidence>
<keyword evidence="1" id="KW-0472">Membrane</keyword>
<evidence type="ECO:0000259" key="2">
    <source>
        <dbReference type="Pfam" id="PF12158"/>
    </source>
</evidence>
<sequence>MKPGGLTMKWLGTISLLFFAVIAISIGYMNYSRMSEKWQNCTADTEGIIVDFDSEISMSSSDKILYPVVRYFVNGKGYQITSGSGTNRQKLKVGDTVAVRYNPDKPKQMLIVGYNTKSTIYLCMAVMAMGVVVPFFSMILIWKKQ</sequence>
<dbReference type="InterPro" id="IPR021994">
    <property type="entry name" value="DUF3592"/>
</dbReference>
<dbReference type="Pfam" id="PF12158">
    <property type="entry name" value="DUF3592"/>
    <property type="match status" value="1"/>
</dbReference>
<dbReference type="EMBL" id="WNME01000002">
    <property type="protein sequence ID" value="MUB62350.1"/>
    <property type="molecule type" value="Genomic_DNA"/>
</dbReference>
<organism evidence="3 4">
    <name type="scientific">Hungatella hathewayi</name>
    <dbReference type="NCBI Taxonomy" id="154046"/>
    <lineage>
        <taxon>Bacteria</taxon>
        <taxon>Bacillati</taxon>
        <taxon>Bacillota</taxon>
        <taxon>Clostridia</taxon>
        <taxon>Lachnospirales</taxon>
        <taxon>Lachnospiraceae</taxon>
        <taxon>Hungatella</taxon>
    </lineage>
</organism>
<keyword evidence="1" id="KW-0812">Transmembrane</keyword>
<feature type="domain" description="DUF3592" evidence="2">
    <location>
        <begin position="45"/>
        <end position="112"/>
    </location>
</feature>
<reference evidence="3 4" key="1">
    <citation type="submission" date="2019-09" db="EMBL/GenBank/DDBJ databases">
        <title>Draft genome sequencing of Hungatella hathewayi 123Y-2.</title>
        <authorList>
            <person name="Lv Q."/>
            <person name="Li S."/>
        </authorList>
    </citation>
    <scope>NUCLEOTIDE SEQUENCE [LARGE SCALE GENOMIC DNA]</scope>
    <source>
        <strain evidence="3 4">123Y-2</strain>
    </source>
</reference>
<evidence type="ECO:0000313" key="4">
    <source>
        <dbReference type="Proteomes" id="UP000434223"/>
    </source>
</evidence>
<comment type="caution">
    <text evidence="3">The sequence shown here is derived from an EMBL/GenBank/DDBJ whole genome shotgun (WGS) entry which is preliminary data.</text>
</comment>
<accession>A0AAW9WAZ4</accession>
<dbReference type="AlphaFoldDB" id="A0AAW9WAZ4"/>
<protein>
    <submittedName>
        <fullName evidence="3">DUF3592 domain-containing protein</fullName>
    </submittedName>
</protein>
<proteinExistence type="predicted"/>
<name>A0AAW9WAZ4_9FIRM</name>
<dbReference type="Proteomes" id="UP000434223">
    <property type="component" value="Unassembled WGS sequence"/>
</dbReference>
<gene>
    <name evidence="3" type="ORF">GNE07_04605</name>
</gene>
<feature type="transmembrane region" description="Helical" evidence="1">
    <location>
        <begin position="119"/>
        <end position="142"/>
    </location>
</feature>
<evidence type="ECO:0000313" key="3">
    <source>
        <dbReference type="EMBL" id="MUB62350.1"/>
    </source>
</evidence>